<comment type="subcellular location">
    <subcellularLocation>
        <location evidence="1">Cell membrane</location>
        <topology evidence="1">Peripheral membrane protein</topology>
    </subcellularLocation>
</comment>
<name>A0ABV3D6B8_STREX</name>
<reference evidence="9 10" key="1">
    <citation type="submission" date="2024-06" db="EMBL/GenBank/DDBJ databases">
        <title>The Natural Products Discovery Center: Release of the First 8490 Sequenced Strains for Exploring Actinobacteria Biosynthetic Diversity.</title>
        <authorList>
            <person name="Kalkreuter E."/>
            <person name="Kautsar S.A."/>
            <person name="Yang D."/>
            <person name="Bader C.D."/>
            <person name="Teijaro C.N."/>
            <person name="Fluegel L."/>
            <person name="Davis C.M."/>
            <person name="Simpson J.R."/>
            <person name="Lauterbach L."/>
            <person name="Steele A.D."/>
            <person name="Gui C."/>
            <person name="Meng S."/>
            <person name="Li G."/>
            <person name="Viehrig K."/>
            <person name="Ye F."/>
            <person name="Su P."/>
            <person name="Kiefer A.F."/>
            <person name="Nichols A."/>
            <person name="Cepeda A.J."/>
            <person name="Yan W."/>
            <person name="Fan B."/>
            <person name="Jiang Y."/>
            <person name="Adhikari A."/>
            <person name="Zheng C.-J."/>
            <person name="Schuster L."/>
            <person name="Cowan T.M."/>
            <person name="Smanski M.J."/>
            <person name="Chevrette M.G."/>
            <person name="De Carvalho L.P.S."/>
            <person name="Shen B."/>
        </authorList>
    </citation>
    <scope>NUCLEOTIDE SEQUENCE [LARGE SCALE GENOMIC DNA]</scope>
    <source>
        <strain evidence="9 10">NPDC045705</strain>
    </source>
</reference>
<evidence type="ECO:0000256" key="7">
    <source>
        <dbReference type="SAM" id="MobiDB-lite"/>
    </source>
</evidence>
<evidence type="ECO:0000256" key="3">
    <source>
        <dbReference type="ARBA" id="ARBA00022448"/>
    </source>
</evidence>
<dbReference type="InterPro" id="IPR050763">
    <property type="entry name" value="ABC_transporter_ATP-binding"/>
</dbReference>
<proteinExistence type="inferred from homology"/>
<feature type="domain" description="ABC transporter" evidence="8">
    <location>
        <begin position="12"/>
        <end position="66"/>
    </location>
</feature>
<sequence length="83" mass="8846">MRKRYGDHTAVDGVSFSLAPGASLAIVGESGCGKTTTVRMLVGLERPDGGTVRLDGRDRSARPPGRAVRRARARGMQKVVHDT</sequence>
<dbReference type="InterPro" id="IPR027417">
    <property type="entry name" value="P-loop_NTPase"/>
</dbReference>
<evidence type="ECO:0000256" key="4">
    <source>
        <dbReference type="ARBA" id="ARBA00022741"/>
    </source>
</evidence>
<comment type="similarity">
    <text evidence="2">Belongs to the ABC transporter superfamily.</text>
</comment>
<dbReference type="InterPro" id="IPR003439">
    <property type="entry name" value="ABC_transporter-like_ATP-bd"/>
</dbReference>
<keyword evidence="10" id="KW-1185">Reference proteome</keyword>
<protein>
    <submittedName>
        <fullName evidence="9">ATP-binding cassette domain-containing protein</fullName>
    </submittedName>
</protein>
<evidence type="ECO:0000256" key="2">
    <source>
        <dbReference type="ARBA" id="ARBA00005417"/>
    </source>
</evidence>
<dbReference type="Pfam" id="PF00005">
    <property type="entry name" value="ABC_tran"/>
    <property type="match status" value="1"/>
</dbReference>
<dbReference type="GO" id="GO:0005524">
    <property type="term" value="F:ATP binding"/>
    <property type="evidence" value="ECO:0007669"/>
    <property type="project" value="UniProtKB-KW"/>
</dbReference>
<feature type="region of interest" description="Disordered" evidence="7">
    <location>
        <begin position="47"/>
        <end position="83"/>
    </location>
</feature>
<dbReference type="SUPFAM" id="SSF52540">
    <property type="entry name" value="P-loop containing nucleoside triphosphate hydrolases"/>
    <property type="match status" value="1"/>
</dbReference>
<feature type="non-terminal residue" evidence="9">
    <location>
        <position position="83"/>
    </location>
</feature>
<accession>A0ABV3D6B8</accession>
<organism evidence="9 10">
    <name type="scientific">Streptomyces exfoliatus</name>
    <name type="common">Streptomyces hydrogenans</name>
    <dbReference type="NCBI Taxonomy" id="1905"/>
    <lineage>
        <taxon>Bacteria</taxon>
        <taxon>Bacillati</taxon>
        <taxon>Actinomycetota</taxon>
        <taxon>Actinomycetes</taxon>
        <taxon>Kitasatosporales</taxon>
        <taxon>Streptomycetaceae</taxon>
        <taxon>Streptomyces</taxon>
    </lineage>
</organism>
<dbReference type="PANTHER" id="PTHR42711">
    <property type="entry name" value="ABC TRANSPORTER ATP-BINDING PROTEIN"/>
    <property type="match status" value="1"/>
</dbReference>
<dbReference type="PANTHER" id="PTHR42711:SF5">
    <property type="entry name" value="ABC TRANSPORTER ATP-BINDING PROTEIN NATA"/>
    <property type="match status" value="1"/>
</dbReference>
<evidence type="ECO:0000259" key="8">
    <source>
        <dbReference type="Pfam" id="PF00005"/>
    </source>
</evidence>
<keyword evidence="4" id="KW-0547">Nucleotide-binding</keyword>
<keyword evidence="3" id="KW-0813">Transport</keyword>
<evidence type="ECO:0000256" key="1">
    <source>
        <dbReference type="ARBA" id="ARBA00004202"/>
    </source>
</evidence>
<keyword evidence="5 9" id="KW-0067">ATP-binding</keyword>
<gene>
    <name evidence="9" type="ORF">AB0A76_33295</name>
</gene>
<dbReference type="Proteomes" id="UP001551210">
    <property type="component" value="Unassembled WGS sequence"/>
</dbReference>
<dbReference type="Gene3D" id="3.40.50.300">
    <property type="entry name" value="P-loop containing nucleotide triphosphate hydrolases"/>
    <property type="match status" value="1"/>
</dbReference>
<dbReference type="EMBL" id="JBEZAM010000091">
    <property type="protein sequence ID" value="MEU7298014.1"/>
    <property type="molecule type" value="Genomic_DNA"/>
</dbReference>
<evidence type="ECO:0000256" key="6">
    <source>
        <dbReference type="ARBA" id="ARBA00023251"/>
    </source>
</evidence>
<evidence type="ECO:0000313" key="10">
    <source>
        <dbReference type="Proteomes" id="UP001551210"/>
    </source>
</evidence>
<keyword evidence="6" id="KW-0046">Antibiotic resistance</keyword>
<comment type="caution">
    <text evidence="9">The sequence shown here is derived from an EMBL/GenBank/DDBJ whole genome shotgun (WGS) entry which is preliminary data.</text>
</comment>
<evidence type="ECO:0000256" key="5">
    <source>
        <dbReference type="ARBA" id="ARBA00022840"/>
    </source>
</evidence>
<evidence type="ECO:0000313" key="9">
    <source>
        <dbReference type="EMBL" id="MEU7298014.1"/>
    </source>
</evidence>